<dbReference type="GO" id="GO:0016787">
    <property type="term" value="F:hydrolase activity"/>
    <property type="evidence" value="ECO:0007669"/>
    <property type="project" value="UniProtKB-KW"/>
</dbReference>
<dbReference type="AlphaFoldDB" id="A0A542BPR4"/>
<sequence length="313" mass="36514">MEMQFRAVPAEVYRVMELNENFNFLWNPDPVSSLVGLGSSYVLEFFEFYGEKIGDYYDEFIDDPVLKDERFPVFVDQEKRHAAAHRKLNNFITKGITPPAREKYHPRVYDFMYGAYKEFAEPILAGIEKDRANGIKSEGLFFKEAVRSVAIFESEVCMTGFSFFDNLFDNGRFDIVCNMSGNLGVLYLLGYHYAEEMEHCCVSIEAFETIYEETLWTKELIDKHVNNSDLLSRQVVLATLHVARMLNQDISIEQITNSIGIQYRTNIAKKYITEGFNARDPEVLARREYLVNRWDNEWEPKLLEMIKQKIKVG</sequence>
<accession>A0A542BPR4</accession>
<keyword evidence="1" id="KW-0378">Hydrolase</keyword>
<reference evidence="1" key="1">
    <citation type="submission" date="2019-06" db="EMBL/GenBank/DDBJ databases">
        <authorList>
            <person name="Deangelis K."/>
            <person name="Huntemann M."/>
            <person name="Clum A."/>
            <person name="Pillay M."/>
            <person name="Palaniappan K."/>
            <person name="Varghese N."/>
            <person name="Mikhailova N."/>
            <person name="Stamatis D."/>
            <person name="Reddy T."/>
            <person name="Daum C."/>
            <person name="Shapiro N."/>
            <person name="Ivanova N."/>
            <person name="Kyrpides N."/>
            <person name="Woyke T."/>
        </authorList>
    </citation>
    <scope>NUCLEOTIDE SEQUENCE [LARGE SCALE GENOMIC DNA]</scope>
    <source>
        <strain evidence="1">128R</strain>
    </source>
</reference>
<name>A0A542BPR4_SERFO</name>
<organism evidence="1">
    <name type="scientific">Serratia fonticola</name>
    <dbReference type="NCBI Taxonomy" id="47917"/>
    <lineage>
        <taxon>Bacteria</taxon>
        <taxon>Pseudomonadati</taxon>
        <taxon>Pseudomonadota</taxon>
        <taxon>Gammaproteobacteria</taxon>
        <taxon>Enterobacterales</taxon>
        <taxon>Yersiniaceae</taxon>
        <taxon>Serratia</taxon>
    </lineage>
</organism>
<dbReference type="EMBL" id="VISQ01000001">
    <property type="protein sequence ID" value="TVZ71910.1"/>
    <property type="molecule type" value="Genomic_DNA"/>
</dbReference>
<protein>
    <submittedName>
        <fullName evidence="1">Putative metal-dependent hydrolase</fullName>
    </submittedName>
</protein>
<proteinExistence type="predicted"/>
<reference evidence="1" key="2">
    <citation type="submission" date="2019-08" db="EMBL/GenBank/DDBJ databases">
        <title>Investigation of anaerobic lignin degradation for improved lignocellulosic biofuels.</title>
        <authorList>
            <person name="Deangelis K.PhD."/>
        </authorList>
    </citation>
    <scope>NUCLEOTIDE SEQUENCE [LARGE SCALE GENOMIC DNA]</scope>
    <source>
        <strain evidence="1">128R</strain>
    </source>
</reference>
<evidence type="ECO:0000313" key="1">
    <source>
        <dbReference type="EMBL" id="TVZ71910.1"/>
    </source>
</evidence>
<comment type="caution">
    <text evidence="1">The sequence shown here is derived from an EMBL/GenBank/DDBJ whole genome shotgun (WGS) entry which is preliminary data.</text>
</comment>
<gene>
    <name evidence="1" type="ORF">FHU10_4567</name>
</gene>